<evidence type="ECO:0000256" key="1">
    <source>
        <dbReference type="SAM" id="MobiDB-lite"/>
    </source>
</evidence>
<dbReference type="EMBL" id="QZWG01000001">
    <property type="protein sequence ID" value="RZC28174.1"/>
    <property type="molecule type" value="Genomic_DNA"/>
</dbReference>
<sequence>MGSLFQLCFFGVEGHHHPHSASAQSATLRRRFPSLPQSCIASTVILATNLLYDYVAKRRALPLREPFQKFSKARAEPRPKRGFGNSFQPAIDAPRLEPH</sequence>
<protein>
    <submittedName>
        <fullName evidence="2">Uncharacterized protein</fullName>
    </submittedName>
</protein>
<reference evidence="2 3" key="1">
    <citation type="submission" date="2018-09" db="EMBL/GenBank/DDBJ databases">
        <title>A high-quality reference genome of wild soybean provides a powerful tool to mine soybean genomes.</title>
        <authorList>
            <person name="Xie M."/>
            <person name="Chung C.Y.L."/>
            <person name="Li M.-W."/>
            <person name="Wong F.-L."/>
            <person name="Chan T.-F."/>
            <person name="Lam H.-M."/>
        </authorList>
    </citation>
    <scope>NUCLEOTIDE SEQUENCE [LARGE SCALE GENOMIC DNA]</scope>
    <source>
        <strain evidence="3">cv. W05</strain>
        <tissue evidence="2">Hypocotyl of etiolated seedlings</tissue>
    </source>
</reference>
<evidence type="ECO:0000313" key="2">
    <source>
        <dbReference type="EMBL" id="RZC28174.1"/>
    </source>
</evidence>
<organism evidence="2 3">
    <name type="scientific">Glycine soja</name>
    <name type="common">Wild soybean</name>
    <dbReference type="NCBI Taxonomy" id="3848"/>
    <lineage>
        <taxon>Eukaryota</taxon>
        <taxon>Viridiplantae</taxon>
        <taxon>Streptophyta</taxon>
        <taxon>Embryophyta</taxon>
        <taxon>Tracheophyta</taxon>
        <taxon>Spermatophyta</taxon>
        <taxon>Magnoliopsida</taxon>
        <taxon>eudicotyledons</taxon>
        <taxon>Gunneridae</taxon>
        <taxon>Pentapetalae</taxon>
        <taxon>rosids</taxon>
        <taxon>fabids</taxon>
        <taxon>Fabales</taxon>
        <taxon>Fabaceae</taxon>
        <taxon>Papilionoideae</taxon>
        <taxon>50 kb inversion clade</taxon>
        <taxon>NPAAA clade</taxon>
        <taxon>indigoferoid/millettioid clade</taxon>
        <taxon>Phaseoleae</taxon>
        <taxon>Glycine</taxon>
        <taxon>Glycine subgen. Soja</taxon>
    </lineage>
</organism>
<comment type="caution">
    <text evidence="2">The sequence shown here is derived from an EMBL/GenBank/DDBJ whole genome shotgun (WGS) entry which is preliminary data.</text>
</comment>
<feature type="region of interest" description="Disordered" evidence="1">
    <location>
        <begin position="71"/>
        <end position="99"/>
    </location>
</feature>
<accession>A0A445LY15</accession>
<gene>
    <name evidence="2" type="ORF">D0Y65_000267</name>
</gene>
<dbReference type="Proteomes" id="UP000289340">
    <property type="component" value="Chromosome 1"/>
</dbReference>
<name>A0A445LY15_GLYSO</name>
<dbReference type="AlphaFoldDB" id="A0A445LY15"/>
<proteinExistence type="predicted"/>
<keyword evidence="3" id="KW-1185">Reference proteome</keyword>
<evidence type="ECO:0000313" key="3">
    <source>
        <dbReference type="Proteomes" id="UP000289340"/>
    </source>
</evidence>